<dbReference type="SUPFAM" id="SSF51905">
    <property type="entry name" value="FAD/NAD(P)-binding domain"/>
    <property type="match status" value="1"/>
</dbReference>
<dbReference type="Gene3D" id="3.30.9.10">
    <property type="entry name" value="D-Amino Acid Oxidase, subunit A, domain 2"/>
    <property type="match status" value="1"/>
</dbReference>
<dbReference type="OrthoDB" id="211690at2"/>
<dbReference type="RefSeq" id="WP_068847517.1">
    <property type="nucleotide sequence ID" value="NZ_LYDR01000063.1"/>
</dbReference>
<comment type="caution">
    <text evidence="2">The sequence shown here is derived from an EMBL/GenBank/DDBJ whole genome shotgun (WGS) entry which is preliminary data.</text>
</comment>
<name>A0A1C3EI26_9PLAN</name>
<dbReference type="STRING" id="1841610.A6X21_20825"/>
<proteinExistence type="predicted"/>
<sequence length="407" mass="44194">MKLDTVIFGGGVAGLWLLDVLSRRGQHVVLFEAHELGSGQTIASQGILHGGLKYTLQGILTRSASQIREMPGLWRKALQGAPGLPSLKNTTVRSEFCYLWHTQSLSSRVGMLGARVGLAVTPEKLAAHERPDCLAQVPGGVARLGEQVISPCSMIQDLFHQYRDRILKCDTDHLEFELDSPGEIKAIRVVDPQSGNELRLRPGHVVLAAGAGNAELRARAGLSTSAMQRRPLHMVLARGDLPELNGHCVDGAKTRVTITSDLTSQGERVWQIGGQVAEDGVGMEPVDLVAHTISEITDVLPGVSLKNTQWSTYRVDRAEGAVSGGSRPENIQLLFAGNVTTGWPTKLVLAPVLAEELSQAIQSHEPEHRFDPSSLADWQRPCVAKPIWESQSDWLDYPVSSPVRHVA</sequence>
<feature type="domain" description="FAD dependent oxidoreductase" evidence="1">
    <location>
        <begin position="4"/>
        <end position="315"/>
    </location>
</feature>
<accession>A0A1C3EI26</accession>
<dbReference type="Gene3D" id="3.50.50.60">
    <property type="entry name" value="FAD/NAD(P)-binding domain"/>
    <property type="match status" value="1"/>
</dbReference>
<dbReference type="InterPro" id="IPR006076">
    <property type="entry name" value="FAD-dep_OxRdtase"/>
</dbReference>
<evidence type="ECO:0000313" key="3">
    <source>
        <dbReference type="Proteomes" id="UP000094828"/>
    </source>
</evidence>
<dbReference type="Proteomes" id="UP000094828">
    <property type="component" value="Unassembled WGS sequence"/>
</dbReference>
<protein>
    <submittedName>
        <fullName evidence="2">FAD-dependent oxidoreductase</fullName>
    </submittedName>
</protein>
<gene>
    <name evidence="2" type="ORF">A6X21_20825</name>
</gene>
<dbReference type="InterPro" id="IPR036188">
    <property type="entry name" value="FAD/NAD-bd_sf"/>
</dbReference>
<evidence type="ECO:0000259" key="1">
    <source>
        <dbReference type="Pfam" id="PF01266"/>
    </source>
</evidence>
<reference evidence="2 3" key="1">
    <citation type="submission" date="2016-05" db="EMBL/GenBank/DDBJ databases">
        <title>Genomic and physiological characterization of Planctopirus sp. isolated from fresh water lake.</title>
        <authorList>
            <person name="Subhash Y."/>
            <person name="Ramana C."/>
        </authorList>
    </citation>
    <scope>NUCLEOTIDE SEQUENCE [LARGE SCALE GENOMIC DNA]</scope>
    <source>
        <strain evidence="2 3">JC280</strain>
    </source>
</reference>
<dbReference type="Pfam" id="PF01266">
    <property type="entry name" value="DAO"/>
    <property type="match status" value="1"/>
</dbReference>
<dbReference type="EMBL" id="LYDR01000063">
    <property type="protein sequence ID" value="ODA32880.1"/>
    <property type="molecule type" value="Genomic_DNA"/>
</dbReference>
<evidence type="ECO:0000313" key="2">
    <source>
        <dbReference type="EMBL" id="ODA32880.1"/>
    </source>
</evidence>
<keyword evidence="3" id="KW-1185">Reference proteome</keyword>
<dbReference type="AlphaFoldDB" id="A0A1C3EI26"/>
<organism evidence="2 3">
    <name type="scientific">Planctopirus hydrillae</name>
    <dbReference type="NCBI Taxonomy" id="1841610"/>
    <lineage>
        <taxon>Bacteria</taxon>
        <taxon>Pseudomonadati</taxon>
        <taxon>Planctomycetota</taxon>
        <taxon>Planctomycetia</taxon>
        <taxon>Planctomycetales</taxon>
        <taxon>Planctomycetaceae</taxon>
        <taxon>Planctopirus</taxon>
    </lineage>
</organism>